<dbReference type="OMA" id="IKPRTHI"/>
<reference evidence="3 4" key="1">
    <citation type="journal article" date="2007" name="Proc. Natl. Acad. Sci. U.S.A.">
        <title>The tiny eukaryote Ostreococcus provides genomic insights into the paradox of plankton speciation.</title>
        <authorList>
            <person name="Palenik B."/>
            <person name="Grimwood J."/>
            <person name="Aerts A."/>
            <person name="Rouze P."/>
            <person name="Salamov A."/>
            <person name="Putnam N."/>
            <person name="Dupont C."/>
            <person name="Jorgensen R."/>
            <person name="Derelle E."/>
            <person name="Rombauts S."/>
            <person name="Zhou K."/>
            <person name="Otillar R."/>
            <person name="Merchant S.S."/>
            <person name="Podell S."/>
            <person name="Gaasterland T."/>
            <person name="Napoli C."/>
            <person name="Gendler K."/>
            <person name="Manuell A."/>
            <person name="Tai V."/>
            <person name="Vallon O."/>
            <person name="Piganeau G."/>
            <person name="Jancek S."/>
            <person name="Heijde M."/>
            <person name="Jabbari K."/>
            <person name="Bowler C."/>
            <person name="Lohr M."/>
            <person name="Robbens S."/>
            <person name="Werner G."/>
            <person name="Dubchak I."/>
            <person name="Pazour G.J."/>
            <person name="Ren Q."/>
            <person name="Paulsen I."/>
            <person name="Delwiche C."/>
            <person name="Schmutz J."/>
            <person name="Rokhsar D."/>
            <person name="Van de Peer Y."/>
            <person name="Moreau H."/>
            <person name="Grigoriev I.V."/>
        </authorList>
    </citation>
    <scope>NUCLEOTIDE SEQUENCE [LARGE SCALE GENOMIC DNA]</scope>
    <source>
        <strain evidence="3 4">CCE9901</strain>
    </source>
</reference>
<dbReference type="SUPFAM" id="SSF82199">
    <property type="entry name" value="SET domain"/>
    <property type="match status" value="1"/>
</dbReference>
<dbReference type="GeneID" id="5003262"/>
<dbReference type="Gramene" id="ABO97600">
    <property type="protein sequence ID" value="ABO97600"/>
    <property type="gene ID" value="OSTLU_87957"/>
</dbReference>
<dbReference type="Proteomes" id="UP000001568">
    <property type="component" value="Chromosome 8"/>
</dbReference>
<evidence type="ECO:0000259" key="2">
    <source>
        <dbReference type="PROSITE" id="PS50280"/>
    </source>
</evidence>
<dbReference type="PROSITE" id="PS50280">
    <property type="entry name" value="SET"/>
    <property type="match status" value="1"/>
</dbReference>
<dbReference type="KEGG" id="olu:OSTLU_87957"/>
<evidence type="ECO:0000313" key="4">
    <source>
        <dbReference type="Proteomes" id="UP000001568"/>
    </source>
</evidence>
<gene>
    <name evidence="3" type="primary">SDG3523</name>
    <name evidence="3" type="ORF">OSTLU_87957</name>
</gene>
<feature type="region of interest" description="Disordered" evidence="1">
    <location>
        <begin position="1"/>
        <end position="21"/>
    </location>
</feature>
<keyword evidence="4" id="KW-1185">Reference proteome</keyword>
<dbReference type="InterPro" id="IPR046341">
    <property type="entry name" value="SET_dom_sf"/>
</dbReference>
<dbReference type="eggNOG" id="ENOG502S3NK">
    <property type="taxonomic scope" value="Eukaryota"/>
</dbReference>
<name>A4S163_OSTLU</name>
<dbReference type="EMBL" id="CP000588">
    <property type="protein sequence ID" value="ABO97600.1"/>
    <property type="molecule type" value="Genomic_DNA"/>
</dbReference>
<dbReference type="Pfam" id="PF00856">
    <property type="entry name" value="SET"/>
    <property type="match status" value="1"/>
</dbReference>
<organism evidence="3 4">
    <name type="scientific">Ostreococcus lucimarinus (strain CCE9901)</name>
    <dbReference type="NCBI Taxonomy" id="436017"/>
    <lineage>
        <taxon>Eukaryota</taxon>
        <taxon>Viridiplantae</taxon>
        <taxon>Chlorophyta</taxon>
        <taxon>Mamiellophyceae</taxon>
        <taxon>Mamiellales</taxon>
        <taxon>Bathycoccaceae</taxon>
        <taxon>Ostreococcus</taxon>
    </lineage>
</organism>
<protein>
    <recommendedName>
        <fullName evidence="2">SET domain-containing protein</fullName>
    </recommendedName>
</protein>
<accession>A4S163</accession>
<evidence type="ECO:0000256" key="1">
    <source>
        <dbReference type="SAM" id="MobiDB-lite"/>
    </source>
</evidence>
<dbReference type="AlphaFoldDB" id="A4S163"/>
<dbReference type="HOGENOM" id="CLU_054608_0_1_1"/>
<feature type="compositionally biased region" description="Low complexity" evidence="1">
    <location>
        <begin position="12"/>
        <end position="21"/>
    </location>
</feature>
<dbReference type="RefSeq" id="XP_001419307.1">
    <property type="nucleotide sequence ID" value="XM_001419270.1"/>
</dbReference>
<dbReference type="OrthoDB" id="10265748at2759"/>
<dbReference type="Gene3D" id="2.170.270.10">
    <property type="entry name" value="SET domain"/>
    <property type="match status" value="1"/>
</dbReference>
<dbReference type="InterPro" id="IPR001214">
    <property type="entry name" value="SET_dom"/>
</dbReference>
<dbReference type="STRING" id="436017.A4S163"/>
<proteinExistence type="predicted"/>
<evidence type="ECO:0000313" key="3">
    <source>
        <dbReference type="EMBL" id="ABO97600.1"/>
    </source>
</evidence>
<sequence>MGRDVRKTAKQTPASTSAAASWPSDVVFLDSLRYDAASVSPDVIEKYAPSARSAIKHTRANDRKRARGRIIDDATHPARGEFGLFANTRLRGRERIIDYHGVVTTAVDCSKTTDYSLAFGDANELAIDAEKEGNDARFCNDFRNTGRSQNAKFESYVDEAGHAKLAIFVLPQATIAKGEEILISYGKSFWKHRVGEDLESFRSDV</sequence>
<feature type="domain" description="SET" evidence="2">
    <location>
        <begin position="66"/>
        <end position="186"/>
    </location>
</feature>